<organism evidence="5 6">
    <name type="scientific">Psychrobacter glacincola</name>
    <dbReference type="NCBI Taxonomy" id="56810"/>
    <lineage>
        <taxon>Bacteria</taxon>
        <taxon>Pseudomonadati</taxon>
        <taxon>Pseudomonadota</taxon>
        <taxon>Gammaproteobacteria</taxon>
        <taxon>Moraxellales</taxon>
        <taxon>Moraxellaceae</taxon>
        <taxon>Psychrobacter</taxon>
    </lineage>
</organism>
<accession>A0ABW1W7D6</accession>
<keyword evidence="2" id="KW-0186">Copper</keyword>
<name>A0ABW1W7D6_9GAMM</name>
<keyword evidence="6" id="KW-1185">Reference proteome</keyword>
<reference evidence="6" key="1">
    <citation type="journal article" date="2019" name="Int. J. Syst. Evol. Microbiol.">
        <title>The Global Catalogue of Microorganisms (GCM) 10K type strain sequencing project: providing services to taxonomists for standard genome sequencing and annotation.</title>
        <authorList>
            <consortium name="The Broad Institute Genomics Platform"/>
            <consortium name="The Broad Institute Genome Sequencing Center for Infectious Disease"/>
            <person name="Wu L."/>
            <person name="Ma J."/>
        </authorList>
    </citation>
    <scope>NUCLEOTIDE SEQUENCE [LARGE SCALE GENOMIC DNA]</scope>
    <source>
        <strain evidence="6">CCM 2050</strain>
    </source>
</reference>
<keyword evidence="2" id="KW-0560">Oxidoreductase</keyword>
<dbReference type="EMBL" id="JBHSTZ010000025">
    <property type="protein sequence ID" value="MFC6381611.1"/>
    <property type="molecule type" value="Genomic_DNA"/>
</dbReference>
<sequence length="187" mass="19586">MNKTMLVSALVCGSALAMTGCQTQTVEGQMQTGNPLNQPVLKSTIHAVTGDKNEVGQMFLRPVDGGVQVYGKLMNLQPGQTVSLHIHETGSCGNMGKAAGGHFNPDNKPHSNPDDMNGHAGDLPNLTANADGIATINYVNKKISAADAGKYSVNRLAFIVHNGVDDYTSQPAGNAGDRVACGIIEKR</sequence>
<evidence type="ECO:0000256" key="3">
    <source>
        <dbReference type="SAM" id="SignalP"/>
    </source>
</evidence>
<dbReference type="Proteomes" id="UP001596264">
    <property type="component" value="Unassembled WGS sequence"/>
</dbReference>
<dbReference type="PROSITE" id="PS00332">
    <property type="entry name" value="SOD_CU_ZN_2"/>
    <property type="match status" value="1"/>
</dbReference>
<dbReference type="Pfam" id="PF00080">
    <property type="entry name" value="Sod_Cu"/>
    <property type="match status" value="1"/>
</dbReference>
<evidence type="ECO:0000313" key="5">
    <source>
        <dbReference type="EMBL" id="MFC6381611.1"/>
    </source>
</evidence>
<comment type="similarity">
    <text evidence="1 2">Belongs to the Cu-Zn superoxide dismutase family.</text>
</comment>
<comment type="cofactor">
    <cofactor evidence="2">
        <name>Cu cation</name>
        <dbReference type="ChEBI" id="CHEBI:23378"/>
    </cofactor>
    <text evidence="2">Binds 1 copper ion per subunit.</text>
</comment>
<dbReference type="SUPFAM" id="SSF49329">
    <property type="entry name" value="Cu,Zn superoxide dismutase-like"/>
    <property type="match status" value="1"/>
</dbReference>
<comment type="cofactor">
    <cofactor evidence="2">
        <name>Zn(2+)</name>
        <dbReference type="ChEBI" id="CHEBI:29105"/>
    </cofactor>
    <text evidence="2">Binds 1 zinc ion per subunit.</text>
</comment>
<dbReference type="PRINTS" id="PR00068">
    <property type="entry name" value="CUZNDISMTASE"/>
</dbReference>
<comment type="catalytic activity">
    <reaction evidence="2">
        <text>2 superoxide + 2 H(+) = H2O2 + O2</text>
        <dbReference type="Rhea" id="RHEA:20696"/>
        <dbReference type="ChEBI" id="CHEBI:15378"/>
        <dbReference type="ChEBI" id="CHEBI:15379"/>
        <dbReference type="ChEBI" id="CHEBI:16240"/>
        <dbReference type="ChEBI" id="CHEBI:18421"/>
        <dbReference type="EC" id="1.15.1.1"/>
    </reaction>
</comment>
<gene>
    <name evidence="5" type="ORF">ACFP58_09115</name>
</gene>
<proteinExistence type="inferred from homology"/>
<keyword evidence="2" id="KW-0479">Metal-binding</keyword>
<evidence type="ECO:0000259" key="4">
    <source>
        <dbReference type="Pfam" id="PF00080"/>
    </source>
</evidence>
<evidence type="ECO:0000256" key="2">
    <source>
        <dbReference type="RuleBase" id="RU000393"/>
    </source>
</evidence>
<keyword evidence="3" id="KW-0732">Signal</keyword>
<dbReference type="RefSeq" id="WP_201561800.1">
    <property type="nucleotide sequence ID" value="NZ_CAJGZK010000004.1"/>
</dbReference>
<keyword evidence="2" id="KW-0862">Zinc</keyword>
<dbReference type="InterPro" id="IPR001424">
    <property type="entry name" value="SOD_Cu_Zn_dom"/>
</dbReference>
<dbReference type="InterPro" id="IPR036423">
    <property type="entry name" value="SOD-like_Cu/Zn_dom_sf"/>
</dbReference>
<dbReference type="EC" id="1.15.1.1" evidence="2"/>
<dbReference type="CDD" id="cd00305">
    <property type="entry name" value="Cu-Zn_Superoxide_Dismutase"/>
    <property type="match status" value="1"/>
</dbReference>
<protein>
    <recommendedName>
        <fullName evidence="2">Superoxide dismutase [Cu-Zn]</fullName>
        <ecNumber evidence="2">1.15.1.1</ecNumber>
    </recommendedName>
</protein>
<dbReference type="InterPro" id="IPR018152">
    <property type="entry name" value="SOD_Cu/Zn_BS"/>
</dbReference>
<dbReference type="PANTHER" id="PTHR10003">
    <property type="entry name" value="SUPEROXIDE DISMUTASE CU-ZN -RELATED"/>
    <property type="match status" value="1"/>
</dbReference>
<feature type="domain" description="Superoxide dismutase copper/zinc binding" evidence="4">
    <location>
        <begin position="65"/>
        <end position="184"/>
    </location>
</feature>
<feature type="signal peptide" evidence="3">
    <location>
        <begin position="1"/>
        <end position="17"/>
    </location>
</feature>
<dbReference type="PROSITE" id="PS51257">
    <property type="entry name" value="PROKAR_LIPOPROTEIN"/>
    <property type="match status" value="1"/>
</dbReference>
<comment type="caution">
    <text evidence="5">The sequence shown here is derived from an EMBL/GenBank/DDBJ whole genome shotgun (WGS) entry which is preliminary data.</text>
</comment>
<comment type="function">
    <text evidence="2">Destroys radicals which are normally produced within the cells and which are toxic to biological systems.</text>
</comment>
<evidence type="ECO:0000313" key="6">
    <source>
        <dbReference type="Proteomes" id="UP001596264"/>
    </source>
</evidence>
<dbReference type="InterPro" id="IPR024134">
    <property type="entry name" value="SOD_Cu/Zn_/chaperone"/>
</dbReference>
<feature type="chain" id="PRO_5045260451" description="Superoxide dismutase [Cu-Zn]" evidence="3">
    <location>
        <begin position="18"/>
        <end position="187"/>
    </location>
</feature>
<dbReference type="Gene3D" id="2.60.40.200">
    <property type="entry name" value="Superoxide dismutase, copper/zinc binding domain"/>
    <property type="match status" value="1"/>
</dbReference>
<evidence type="ECO:0000256" key="1">
    <source>
        <dbReference type="ARBA" id="ARBA00010457"/>
    </source>
</evidence>